<dbReference type="Pfam" id="PF12728">
    <property type="entry name" value="HTH_17"/>
    <property type="match status" value="1"/>
</dbReference>
<keyword evidence="3" id="KW-1185">Reference proteome</keyword>
<dbReference type="EMBL" id="BAABYW010000002">
    <property type="protein sequence ID" value="GAA6411424.1"/>
    <property type="molecule type" value="Genomic_DNA"/>
</dbReference>
<organism evidence="2 3">
    <name type="scientific">Blautia hominis</name>
    <dbReference type="NCBI Taxonomy" id="2025493"/>
    <lineage>
        <taxon>Bacteria</taxon>
        <taxon>Bacillati</taxon>
        <taxon>Bacillota</taxon>
        <taxon>Clostridia</taxon>
        <taxon>Lachnospirales</taxon>
        <taxon>Lachnospiraceae</taxon>
        <taxon>Blautia</taxon>
    </lineage>
</organism>
<dbReference type="RefSeq" id="WP_104803947.1">
    <property type="nucleotide sequence ID" value="NZ_BAABYW010000002.1"/>
</dbReference>
<dbReference type="Proteomes" id="UP001600943">
    <property type="component" value="Unassembled WGS sequence"/>
</dbReference>
<feature type="domain" description="Helix-turn-helix" evidence="1">
    <location>
        <begin position="9"/>
        <end position="55"/>
    </location>
</feature>
<dbReference type="NCBIfam" id="TIGR01764">
    <property type="entry name" value="excise"/>
    <property type="match status" value="1"/>
</dbReference>
<dbReference type="InterPro" id="IPR041657">
    <property type="entry name" value="HTH_17"/>
</dbReference>
<reference evidence="2 3" key="1">
    <citation type="submission" date="2024-04" db="EMBL/GenBank/DDBJ databases">
        <title>Defined microbial consortia suppress multidrug-resistant proinflammatory Enterobacteriaceae via ecological control.</title>
        <authorList>
            <person name="Furuichi M."/>
            <person name="Kawaguchi T."/>
            <person name="Pust M."/>
            <person name="Yasuma K."/>
            <person name="Plichta D."/>
            <person name="Hasegawa N."/>
            <person name="Ohya T."/>
            <person name="Bhattarai S."/>
            <person name="Sasajima S."/>
            <person name="Aoto Y."/>
            <person name="Tuganbaev T."/>
            <person name="Yaginuma M."/>
            <person name="Ueda M."/>
            <person name="Okahashi N."/>
            <person name="Amafuji K."/>
            <person name="Kiridooshi Y."/>
            <person name="Sugita K."/>
            <person name="Strazar M."/>
            <person name="Skelly A."/>
            <person name="Suda W."/>
            <person name="Hattori M."/>
            <person name="Nakamoto N."/>
            <person name="Caballero S."/>
            <person name="Norman J."/>
            <person name="Olle B."/>
            <person name="Tanoue T."/>
            <person name="Arita M."/>
            <person name="Bucci V."/>
            <person name="Atarashi K."/>
            <person name="Xavier R."/>
            <person name="Honda K."/>
        </authorList>
    </citation>
    <scope>NUCLEOTIDE SEQUENCE [LARGE SCALE GENOMIC DNA]</scope>
    <source>
        <strain evidence="3">k04-0078-D8-1</strain>
    </source>
</reference>
<sequence>MLEDYKDVLQIDDIMDILQIGRNKAYDLIHAGEIKSLKIGRKIRVPKACMIDFLTSPLYNNSNDMFCSPVKKRKGA</sequence>
<name>A0ABQ0BJ02_9FIRM</name>
<evidence type="ECO:0000313" key="2">
    <source>
        <dbReference type="EMBL" id="GAA6411424.1"/>
    </source>
</evidence>
<accession>A0ABQ0BJ02</accession>
<proteinExistence type="predicted"/>
<comment type="caution">
    <text evidence="2">The sequence shown here is derived from an EMBL/GenBank/DDBJ whole genome shotgun (WGS) entry which is preliminary data.</text>
</comment>
<evidence type="ECO:0000259" key="1">
    <source>
        <dbReference type="Pfam" id="PF12728"/>
    </source>
</evidence>
<evidence type="ECO:0000313" key="3">
    <source>
        <dbReference type="Proteomes" id="UP001600943"/>
    </source>
</evidence>
<protein>
    <recommendedName>
        <fullName evidence="1">Helix-turn-helix domain-containing protein</fullName>
    </recommendedName>
</protein>
<gene>
    <name evidence="2" type="ORF">K040078D81_55410</name>
</gene>
<dbReference type="InterPro" id="IPR010093">
    <property type="entry name" value="SinI_DNA-bd"/>
</dbReference>